<protein>
    <submittedName>
        <fullName evidence="1">Uncharacterized protein</fullName>
    </submittedName>
</protein>
<organism evidence="1">
    <name type="scientific">Magallana gigas</name>
    <name type="common">Pacific oyster</name>
    <name type="synonym">Crassostrea gigas</name>
    <dbReference type="NCBI Taxonomy" id="29159"/>
    <lineage>
        <taxon>Eukaryota</taxon>
        <taxon>Metazoa</taxon>
        <taxon>Spiralia</taxon>
        <taxon>Lophotrochozoa</taxon>
        <taxon>Mollusca</taxon>
        <taxon>Bivalvia</taxon>
        <taxon>Autobranchia</taxon>
        <taxon>Pteriomorphia</taxon>
        <taxon>Ostreida</taxon>
        <taxon>Ostreoidea</taxon>
        <taxon>Ostreidae</taxon>
        <taxon>Magallana</taxon>
    </lineage>
</organism>
<name>K1QTI1_MAGGI</name>
<sequence>MDWISMHVMELNNLPLPLKMSMDFIEDGNMIQLKFNILGYLKKEAWLCEGSDAKHSATIQLLCVPYDYLNEKVR</sequence>
<dbReference type="HOGENOM" id="CLU_2690240_0_0_1"/>
<dbReference type="AlphaFoldDB" id="K1QTI1"/>
<proteinExistence type="predicted"/>
<dbReference type="EMBL" id="JH817826">
    <property type="protein sequence ID" value="EKC40077.1"/>
    <property type="molecule type" value="Genomic_DNA"/>
</dbReference>
<gene>
    <name evidence="1" type="ORF">CGI_10026107</name>
</gene>
<accession>K1QTI1</accession>
<reference evidence="1" key="1">
    <citation type="journal article" date="2012" name="Nature">
        <title>The oyster genome reveals stress adaptation and complexity of shell formation.</title>
        <authorList>
            <person name="Zhang G."/>
            <person name="Fang X."/>
            <person name="Guo X."/>
            <person name="Li L."/>
            <person name="Luo R."/>
            <person name="Xu F."/>
            <person name="Yang P."/>
            <person name="Zhang L."/>
            <person name="Wang X."/>
            <person name="Qi H."/>
            <person name="Xiong Z."/>
            <person name="Que H."/>
            <person name="Xie Y."/>
            <person name="Holland P.W."/>
            <person name="Paps J."/>
            <person name="Zhu Y."/>
            <person name="Wu F."/>
            <person name="Chen Y."/>
            <person name="Wang J."/>
            <person name="Peng C."/>
            <person name="Meng J."/>
            <person name="Yang L."/>
            <person name="Liu J."/>
            <person name="Wen B."/>
            <person name="Zhang N."/>
            <person name="Huang Z."/>
            <person name="Zhu Q."/>
            <person name="Feng Y."/>
            <person name="Mount A."/>
            <person name="Hedgecock D."/>
            <person name="Xu Z."/>
            <person name="Liu Y."/>
            <person name="Domazet-Loso T."/>
            <person name="Du Y."/>
            <person name="Sun X."/>
            <person name="Zhang S."/>
            <person name="Liu B."/>
            <person name="Cheng P."/>
            <person name="Jiang X."/>
            <person name="Li J."/>
            <person name="Fan D."/>
            <person name="Wang W."/>
            <person name="Fu W."/>
            <person name="Wang T."/>
            <person name="Wang B."/>
            <person name="Zhang J."/>
            <person name="Peng Z."/>
            <person name="Li Y."/>
            <person name="Li N."/>
            <person name="Wang J."/>
            <person name="Chen M."/>
            <person name="He Y."/>
            <person name="Tan F."/>
            <person name="Song X."/>
            <person name="Zheng Q."/>
            <person name="Huang R."/>
            <person name="Yang H."/>
            <person name="Du X."/>
            <person name="Chen L."/>
            <person name="Yang M."/>
            <person name="Gaffney P.M."/>
            <person name="Wang S."/>
            <person name="Luo L."/>
            <person name="She Z."/>
            <person name="Ming Y."/>
            <person name="Huang W."/>
            <person name="Zhang S."/>
            <person name="Huang B."/>
            <person name="Zhang Y."/>
            <person name="Qu T."/>
            <person name="Ni P."/>
            <person name="Miao G."/>
            <person name="Wang J."/>
            <person name="Wang Q."/>
            <person name="Steinberg C.E."/>
            <person name="Wang H."/>
            <person name="Li N."/>
            <person name="Qian L."/>
            <person name="Zhang G."/>
            <person name="Li Y."/>
            <person name="Yang H."/>
            <person name="Liu X."/>
            <person name="Wang J."/>
            <person name="Yin Y."/>
            <person name="Wang J."/>
        </authorList>
    </citation>
    <scope>NUCLEOTIDE SEQUENCE [LARGE SCALE GENOMIC DNA]</scope>
    <source>
        <strain evidence="1">05x7-T-G4-1.051#20</strain>
    </source>
</reference>
<evidence type="ECO:0000313" key="1">
    <source>
        <dbReference type="EMBL" id="EKC40077.1"/>
    </source>
</evidence>
<dbReference type="InParanoid" id="K1QTI1"/>